<organism evidence="2 3">
    <name type="scientific">Eschrichtius robustus</name>
    <name type="common">California gray whale</name>
    <name type="synonym">Eschrichtius gibbosus</name>
    <dbReference type="NCBI Taxonomy" id="9764"/>
    <lineage>
        <taxon>Eukaryota</taxon>
        <taxon>Metazoa</taxon>
        <taxon>Chordata</taxon>
        <taxon>Craniata</taxon>
        <taxon>Vertebrata</taxon>
        <taxon>Euteleostomi</taxon>
        <taxon>Mammalia</taxon>
        <taxon>Eutheria</taxon>
        <taxon>Laurasiatheria</taxon>
        <taxon>Artiodactyla</taxon>
        <taxon>Whippomorpha</taxon>
        <taxon>Cetacea</taxon>
        <taxon>Mysticeti</taxon>
        <taxon>Eschrichtiidae</taxon>
        <taxon>Eschrichtius</taxon>
    </lineage>
</organism>
<accession>A0AB34HMH7</accession>
<comment type="caution">
    <text evidence="2">The sequence shown here is derived from an EMBL/GenBank/DDBJ whole genome shotgun (WGS) entry which is preliminary data.</text>
</comment>
<evidence type="ECO:0000313" key="2">
    <source>
        <dbReference type="EMBL" id="KAJ8792015.1"/>
    </source>
</evidence>
<reference evidence="2 3" key="1">
    <citation type="submission" date="2022-11" db="EMBL/GenBank/DDBJ databases">
        <title>Whole genome sequence of Eschrichtius robustus ER-17-0199.</title>
        <authorList>
            <person name="Bruniche-Olsen A."/>
            <person name="Black A.N."/>
            <person name="Fields C.J."/>
            <person name="Walden K."/>
            <person name="Dewoody J.A."/>
        </authorList>
    </citation>
    <scope>NUCLEOTIDE SEQUENCE [LARGE SCALE GENOMIC DNA]</scope>
    <source>
        <strain evidence="2">ER-17-0199</strain>
        <tissue evidence="2">Blubber</tissue>
    </source>
</reference>
<dbReference type="Proteomes" id="UP001159641">
    <property type="component" value="Unassembled WGS sequence"/>
</dbReference>
<protein>
    <submittedName>
        <fullName evidence="2">Uncharacterized protein</fullName>
    </submittedName>
</protein>
<gene>
    <name evidence="2" type="ORF">J1605_020217</name>
</gene>
<sequence length="72" mass="7672">MPANAGDTGSSPGLGRSHMPRSSWAREPQLLSLRNWSLCSATREVVMVGEQAISEALPDLCGFPGREACRAT</sequence>
<dbReference type="AlphaFoldDB" id="A0AB34HMH7"/>
<proteinExistence type="predicted"/>
<evidence type="ECO:0000313" key="3">
    <source>
        <dbReference type="Proteomes" id="UP001159641"/>
    </source>
</evidence>
<keyword evidence="3" id="KW-1185">Reference proteome</keyword>
<name>A0AB34HMH7_ESCRO</name>
<dbReference type="EMBL" id="JAIQCJ010001174">
    <property type="protein sequence ID" value="KAJ8792015.1"/>
    <property type="molecule type" value="Genomic_DNA"/>
</dbReference>
<evidence type="ECO:0000256" key="1">
    <source>
        <dbReference type="SAM" id="MobiDB-lite"/>
    </source>
</evidence>
<feature type="region of interest" description="Disordered" evidence="1">
    <location>
        <begin position="1"/>
        <end position="22"/>
    </location>
</feature>